<accession>A0A1G8NFX9</accession>
<gene>
    <name evidence="2" type="ORF">SAMN04487993_101045</name>
</gene>
<organism evidence="2 3">
    <name type="scientific">Salipiger marinus</name>
    <dbReference type="NCBI Taxonomy" id="555512"/>
    <lineage>
        <taxon>Bacteria</taxon>
        <taxon>Pseudomonadati</taxon>
        <taxon>Pseudomonadota</taxon>
        <taxon>Alphaproteobacteria</taxon>
        <taxon>Rhodobacterales</taxon>
        <taxon>Roseobacteraceae</taxon>
        <taxon>Salipiger</taxon>
    </lineage>
</organism>
<sequence length="245" mass="26024">MTGWRIFVHSVRMVVDNLGTALRLSLVLYLVQVAAQVQAYMGPVDPAQLPDDMGPGLTQLVLTLLAAVASLWIAVGWHRFVLTGEPPAGLLPRWHGSAILSYLWRSIKIGLLIVLALMVAGLVVTLVALALGPQVAAVFGFGLVGLGSFLFFRMGLVLPAAALGLPLSVREAWRATKRDDGAVITLAFLVIGGSLLIELPAMIDGGSATTVSLIYGVVVNWFATMIGISILTSLYGHFIEGRPID</sequence>
<dbReference type="OrthoDB" id="7704812at2"/>
<name>A0A1G8NFX9_9RHOB</name>
<proteinExistence type="predicted"/>
<evidence type="ECO:0000313" key="3">
    <source>
        <dbReference type="Proteomes" id="UP000199093"/>
    </source>
</evidence>
<keyword evidence="3" id="KW-1185">Reference proteome</keyword>
<evidence type="ECO:0000313" key="2">
    <source>
        <dbReference type="EMBL" id="SDI79093.1"/>
    </source>
</evidence>
<evidence type="ECO:0008006" key="4">
    <source>
        <dbReference type="Google" id="ProtNLM"/>
    </source>
</evidence>
<evidence type="ECO:0000256" key="1">
    <source>
        <dbReference type="SAM" id="Phobius"/>
    </source>
</evidence>
<feature type="transmembrane region" description="Helical" evidence="1">
    <location>
        <begin position="21"/>
        <end position="41"/>
    </location>
</feature>
<dbReference type="RefSeq" id="WP_089847531.1">
    <property type="nucleotide sequence ID" value="NZ_FNEJ01000010.1"/>
</dbReference>
<dbReference type="Proteomes" id="UP000199093">
    <property type="component" value="Unassembled WGS sequence"/>
</dbReference>
<dbReference type="EMBL" id="FNEJ01000010">
    <property type="protein sequence ID" value="SDI79093.1"/>
    <property type="molecule type" value="Genomic_DNA"/>
</dbReference>
<keyword evidence="1" id="KW-0812">Transmembrane</keyword>
<feature type="transmembrane region" description="Helical" evidence="1">
    <location>
        <begin position="109"/>
        <end position="131"/>
    </location>
</feature>
<dbReference type="AlphaFoldDB" id="A0A1G8NFX9"/>
<dbReference type="STRING" id="555512.SAMN04487993_101045"/>
<reference evidence="2 3" key="1">
    <citation type="submission" date="2016-10" db="EMBL/GenBank/DDBJ databases">
        <authorList>
            <person name="de Groot N.N."/>
        </authorList>
    </citation>
    <scope>NUCLEOTIDE SEQUENCE [LARGE SCALE GENOMIC DNA]</scope>
    <source>
        <strain evidence="2 3">DSM 26424</strain>
    </source>
</reference>
<feature type="transmembrane region" description="Helical" evidence="1">
    <location>
        <begin position="137"/>
        <end position="169"/>
    </location>
</feature>
<feature type="transmembrane region" description="Helical" evidence="1">
    <location>
        <begin position="181"/>
        <end position="201"/>
    </location>
</feature>
<feature type="transmembrane region" description="Helical" evidence="1">
    <location>
        <begin position="53"/>
        <end position="75"/>
    </location>
</feature>
<keyword evidence="1" id="KW-1133">Transmembrane helix</keyword>
<feature type="transmembrane region" description="Helical" evidence="1">
    <location>
        <begin position="213"/>
        <end position="235"/>
    </location>
</feature>
<protein>
    <recommendedName>
        <fullName evidence="4">Membrane domain of glycerophosphoryl diester phosphodiesterase</fullName>
    </recommendedName>
</protein>
<keyword evidence="1" id="KW-0472">Membrane</keyword>